<dbReference type="Proteomes" id="UP001189792">
    <property type="component" value="Unassembled WGS sequence"/>
</dbReference>
<organism evidence="2 5">
    <name type="scientific">Ralstonia flatus</name>
    <dbReference type="NCBI Taxonomy" id="3058601"/>
    <lineage>
        <taxon>Bacteria</taxon>
        <taxon>Pseudomonadati</taxon>
        <taxon>Pseudomonadota</taxon>
        <taxon>Betaproteobacteria</taxon>
        <taxon>Burkholderiales</taxon>
        <taxon>Burkholderiaceae</taxon>
        <taxon>Ralstonia</taxon>
    </lineage>
</organism>
<dbReference type="EMBL" id="CAUDKO010000010">
    <property type="protein sequence ID" value="CAJ0888178.1"/>
    <property type="molecule type" value="Genomic_DNA"/>
</dbReference>
<keyword evidence="4" id="KW-1185">Reference proteome</keyword>
<feature type="compositionally biased region" description="Basic and acidic residues" evidence="1">
    <location>
        <begin position="43"/>
        <end position="60"/>
    </location>
</feature>
<accession>A0AAD2C2S0</accession>
<dbReference type="Proteomes" id="UP001190491">
    <property type="component" value="Unassembled WGS sequence"/>
</dbReference>
<sequence>MWDLMMRWLRGWQSVNAVRLSPVSSPAGADLLSLSCQRKVSKERRARDGDFPLDFRHGEGGEANSLRSNSLPSFSSPRQKSKAPSRAGYGQNIGARVPAPWLRAAGTLAAALLLQSCATAGDGHGAIEADKAKQLEDARAQARAPFQSGNLATREVRPATLRDSGQPDAISYLRHVDFRFDGGVGFLVDQLALRMVPRAPGDPVWLDDVSSYTLQPVSGSVRVTAESMAALFNTVVFARGPGQDPPLRGFSFALDDGTLDMRAEMRRRGAWVPIELRGPLVLRDPQTIVFRPNVVKVRGQDAGALMGAAHIELADLLPVSTPAVQLAGSEIVMQVPKLFPPPALDLKLSAIRVTRDGLLMQIGDGNPQMPPLANAADAQRPYILFRGGDIRFMRSMPMNARIDIIVADPAKPFVFNLYRYRDQLVAGSLRFSPDGGIRVLMPSFDRLAAAKAAKATAVAKTSKPALQLAKRTAP</sequence>
<protein>
    <submittedName>
        <fullName evidence="2">Uncharacterized protein</fullName>
    </submittedName>
</protein>
<evidence type="ECO:0000313" key="3">
    <source>
        <dbReference type="EMBL" id="CAJ0900623.1"/>
    </source>
</evidence>
<name>A0AAD2C2S0_9RALS</name>
<proteinExistence type="predicted"/>
<evidence type="ECO:0000313" key="5">
    <source>
        <dbReference type="Proteomes" id="UP001190491"/>
    </source>
</evidence>
<evidence type="ECO:0000256" key="1">
    <source>
        <dbReference type="SAM" id="MobiDB-lite"/>
    </source>
</evidence>
<gene>
    <name evidence="3" type="ORF">R77564_04472</name>
    <name evidence="2" type="ORF">R77567_03997</name>
</gene>
<feature type="region of interest" description="Disordered" evidence="1">
    <location>
        <begin position="43"/>
        <end position="91"/>
    </location>
</feature>
<comment type="caution">
    <text evidence="2">The sequence shown here is derived from an EMBL/GenBank/DDBJ whole genome shotgun (WGS) entry which is preliminary data.</text>
</comment>
<dbReference type="AlphaFoldDB" id="A0AAD2C2S0"/>
<feature type="compositionally biased region" description="Low complexity" evidence="1">
    <location>
        <begin position="64"/>
        <end position="78"/>
    </location>
</feature>
<evidence type="ECO:0000313" key="2">
    <source>
        <dbReference type="EMBL" id="CAJ0888178.1"/>
    </source>
</evidence>
<dbReference type="EMBL" id="CAUDLI010000011">
    <property type="protein sequence ID" value="CAJ0900623.1"/>
    <property type="molecule type" value="Genomic_DNA"/>
</dbReference>
<reference evidence="2 4" key="1">
    <citation type="submission" date="2023-07" db="EMBL/GenBank/DDBJ databases">
        <authorList>
            <person name="Peeters C."/>
        </authorList>
    </citation>
    <scope>NUCLEOTIDE SEQUENCE</scope>
    <source>
        <strain evidence="3 4">LMG 32965</strain>
        <strain evidence="2">R-77567</strain>
    </source>
</reference>
<evidence type="ECO:0000313" key="4">
    <source>
        <dbReference type="Proteomes" id="UP001189792"/>
    </source>
</evidence>